<dbReference type="VEuPathDB" id="TriTrypDB:C4B63_29g711c"/>
<evidence type="ECO:0000313" key="2">
    <source>
        <dbReference type="EMBL" id="PWU93862.1"/>
    </source>
</evidence>
<dbReference type="AlphaFoldDB" id="A0A2V2VDE6"/>
<dbReference type="VEuPathDB" id="TriTrypDB:TcCLB.509885.64"/>
<accession>A0A2V2VDE6</accession>
<proteinExistence type="predicted"/>
<dbReference type="EMBL" id="PRFA01000029">
    <property type="protein sequence ID" value="PWU93862.1"/>
    <property type="molecule type" value="Genomic_DNA"/>
</dbReference>
<dbReference type="Proteomes" id="UP000246121">
    <property type="component" value="Unassembled WGS sequence"/>
</dbReference>
<dbReference type="EMBL" id="PRFA01000033">
    <property type="protein sequence ID" value="PWU93128.1"/>
    <property type="molecule type" value="Genomic_DNA"/>
</dbReference>
<gene>
    <name evidence="2" type="ORF">C4B63_29g711c</name>
    <name evidence="1" type="ORF">C4B63_33g580c</name>
</gene>
<reference evidence="1 3" key="1">
    <citation type="journal article" date="2018" name="Microb. Genom.">
        <title>Expanding an expanded genome: long-read sequencing of Trypanosoma cruzi.</title>
        <authorList>
            <person name="Berna L."/>
            <person name="Rodriguez M."/>
            <person name="Chiribao M.L."/>
            <person name="Parodi-Talice A."/>
            <person name="Pita S."/>
            <person name="Rijo G."/>
            <person name="Alvarez-Valin F."/>
            <person name="Robello C."/>
        </authorList>
    </citation>
    <scope>NUCLEOTIDE SEQUENCE [LARGE SCALE GENOMIC DNA]</scope>
    <source>
        <strain evidence="1 3">Dm28c</strain>
    </source>
</reference>
<evidence type="ECO:0008006" key="4">
    <source>
        <dbReference type="Google" id="ProtNLM"/>
    </source>
</evidence>
<evidence type="ECO:0000313" key="3">
    <source>
        <dbReference type="Proteomes" id="UP000246121"/>
    </source>
</evidence>
<evidence type="ECO:0000313" key="1">
    <source>
        <dbReference type="EMBL" id="PWU93128.1"/>
    </source>
</evidence>
<name>A0A2V2VDE6_TRYCR</name>
<protein>
    <recommendedName>
        <fullName evidence="4">RING-type domain-containing protein</fullName>
    </recommendedName>
</protein>
<dbReference type="VEuPathDB" id="TriTrypDB:TcCLB.508397.64"/>
<sequence length="83" mass="9018">MNSVHGEKAEHKNSTARLVAAAGRQSTPYGDDEEVCGVCLEQPMEGCFVELWCCGNVLCVGDAQLLGTCPFCRNEPLIWSITK</sequence>
<organism evidence="1 3">
    <name type="scientific">Trypanosoma cruzi</name>
    <dbReference type="NCBI Taxonomy" id="5693"/>
    <lineage>
        <taxon>Eukaryota</taxon>
        <taxon>Discoba</taxon>
        <taxon>Euglenozoa</taxon>
        <taxon>Kinetoplastea</taxon>
        <taxon>Metakinetoplastina</taxon>
        <taxon>Trypanosomatida</taxon>
        <taxon>Trypanosomatidae</taxon>
        <taxon>Trypanosoma</taxon>
        <taxon>Schizotrypanum</taxon>
    </lineage>
</organism>
<dbReference type="VEuPathDB" id="TriTrypDB:C3747_36g731c"/>
<dbReference type="VEuPathDB" id="TriTrypDB:C4B63_33g580c"/>
<comment type="caution">
    <text evidence="1">The sequence shown here is derived from an EMBL/GenBank/DDBJ whole genome shotgun (WGS) entry which is preliminary data.</text>
</comment>
<dbReference type="VEuPathDB" id="TriTrypDB:TCDM_14345"/>
<dbReference type="VEuPathDB" id="TriTrypDB:TcBrA4_0042900"/>